<keyword evidence="2" id="KW-0040">ANK repeat</keyword>
<dbReference type="AlphaFoldDB" id="A0A9P7UEU9"/>
<dbReference type="PROSITE" id="PS50088">
    <property type="entry name" value="ANK_REPEAT"/>
    <property type="match status" value="1"/>
</dbReference>
<dbReference type="InterPro" id="IPR036770">
    <property type="entry name" value="Ankyrin_rpt-contain_sf"/>
</dbReference>
<evidence type="ECO:0000313" key="5">
    <source>
        <dbReference type="EMBL" id="KAG7053231.1"/>
    </source>
</evidence>
<dbReference type="Pfam" id="PF24883">
    <property type="entry name" value="NPHP3_N"/>
    <property type="match status" value="1"/>
</dbReference>
<evidence type="ECO:0000259" key="4">
    <source>
        <dbReference type="Pfam" id="PF24883"/>
    </source>
</evidence>
<keyword evidence="6" id="KW-1185">Reference proteome</keyword>
<comment type="caution">
    <text evidence="5">The sequence shown here is derived from an EMBL/GenBank/DDBJ whole genome shotgun (WGS) entry which is preliminary data.</text>
</comment>
<dbReference type="InterPro" id="IPR054471">
    <property type="entry name" value="GPIID_WHD"/>
</dbReference>
<protein>
    <recommendedName>
        <fullName evidence="7">Ankyrin repeat protein</fullName>
    </recommendedName>
</protein>
<feature type="domain" description="GPI inositol-deacylase winged helix" evidence="3">
    <location>
        <begin position="377"/>
        <end position="456"/>
    </location>
</feature>
<dbReference type="PANTHER" id="PTHR10039">
    <property type="entry name" value="AMELOGENIN"/>
    <property type="match status" value="1"/>
</dbReference>
<dbReference type="SUPFAM" id="SSF48403">
    <property type="entry name" value="Ankyrin repeat"/>
    <property type="match status" value="1"/>
</dbReference>
<evidence type="ECO:0000259" key="3">
    <source>
        <dbReference type="Pfam" id="PF22939"/>
    </source>
</evidence>
<dbReference type="PANTHER" id="PTHR10039:SF16">
    <property type="entry name" value="GPI INOSITOL-DEACYLASE"/>
    <property type="match status" value="1"/>
</dbReference>
<reference evidence="5" key="1">
    <citation type="submission" date="2021-05" db="EMBL/GenBank/DDBJ databases">
        <title>Comparative genomics of three Colletotrichum scovillei strains and genetic complementation revealed genes involved fungal growth and virulence on chili pepper.</title>
        <authorList>
            <person name="Hsieh D.-K."/>
            <person name="Chuang S.-C."/>
            <person name="Chen C.-Y."/>
            <person name="Chao Y.-T."/>
            <person name="Lu M.-Y.J."/>
            <person name="Lee M.-H."/>
            <person name="Shih M.-C."/>
        </authorList>
    </citation>
    <scope>NUCLEOTIDE SEQUENCE</scope>
    <source>
        <strain evidence="5">Coll-153</strain>
    </source>
</reference>
<dbReference type="Pfam" id="PF22939">
    <property type="entry name" value="WHD_GPIID"/>
    <property type="match status" value="1"/>
</dbReference>
<dbReference type="Gene3D" id="1.25.40.20">
    <property type="entry name" value="Ankyrin repeat-containing domain"/>
    <property type="match status" value="1"/>
</dbReference>
<dbReference type="EMBL" id="JAESDN010000003">
    <property type="protein sequence ID" value="KAG7053231.1"/>
    <property type="molecule type" value="Genomic_DNA"/>
</dbReference>
<dbReference type="InterPro" id="IPR056884">
    <property type="entry name" value="NPHP3-like_N"/>
</dbReference>
<accession>A0A9P7UEU9</accession>
<evidence type="ECO:0000256" key="1">
    <source>
        <dbReference type="ARBA" id="ARBA00022737"/>
    </source>
</evidence>
<name>A0A9P7UEU9_9PEZI</name>
<evidence type="ECO:0000313" key="6">
    <source>
        <dbReference type="Proteomes" id="UP000699042"/>
    </source>
</evidence>
<gene>
    <name evidence="5" type="ORF">JMJ77_000321</name>
</gene>
<keyword evidence="1" id="KW-0677">Repeat</keyword>
<evidence type="ECO:0000256" key="2">
    <source>
        <dbReference type="PROSITE-ProRule" id="PRU00023"/>
    </source>
</evidence>
<dbReference type="SMART" id="SM00248">
    <property type="entry name" value="ANK"/>
    <property type="match status" value="2"/>
</dbReference>
<dbReference type="Proteomes" id="UP000699042">
    <property type="component" value="Unassembled WGS sequence"/>
</dbReference>
<dbReference type="InterPro" id="IPR002110">
    <property type="entry name" value="Ankyrin_rpt"/>
</dbReference>
<sequence length="646" mass="73605">MASSDERCLSTISGNNHGEGNQYFASGGGDQNHGNVQLIMNSTTNYHANTMGVGLPPLYGSMPGRFWEERPTVQDIRGWLVHLAHDNHTRMRAHHEKTECQTLRGTGTWLFECNEYVSWVSWKAEHGSRFLCFRGILTERIRREIQANPEKNVACTYFYFRAEDQSSTSLESFWATMLAQLLVSGKDHPLAKELIDCFEGSLRGSSPLSESAIYALFNFQAQTYRRVYLIIDEIEHVGEGDMRYKMQEALVNLPRTVRVLFTTNSIFRGLDLGEILELFIKPRRQDVEAYVRHRIDKDKNPHLKEVEEVIVENVTAIACNSKLFLLAKLHMNYLDKQRNVAQLKEALKELPNNTMGVFKPLIQRILDLERQADQEFNNKMARHVLTWVVHGRPGLTALQIMDSFAVWQSGGNDFESHRPRMEEMISSCAGLVTTGSDNHTLQLVHDSVKDFLFEEGVIPTEPPWQMAAICILYLSIETKGPSNEKDSSLMQYAACHWGPHLAHVADEDIENVEVAAMEFMGNQTSIQRSFLALGGIDIGTFHGCSGLHAAVHFNLPYWAERLLIEKKVNVDTTTFDDQTALHWAVRYGHLDLVKLLLKYFADPDKLDQLKESPLHKTLVKPIVNDLRHWSIPVQEPISRVYEVTPQ</sequence>
<feature type="repeat" description="ANK" evidence="2">
    <location>
        <begin position="576"/>
        <end position="608"/>
    </location>
</feature>
<organism evidence="5 6">
    <name type="scientific">Colletotrichum scovillei</name>
    <dbReference type="NCBI Taxonomy" id="1209932"/>
    <lineage>
        <taxon>Eukaryota</taxon>
        <taxon>Fungi</taxon>
        <taxon>Dikarya</taxon>
        <taxon>Ascomycota</taxon>
        <taxon>Pezizomycotina</taxon>
        <taxon>Sordariomycetes</taxon>
        <taxon>Hypocreomycetidae</taxon>
        <taxon>Glomerellales</taxon>
        <taxon>Glomerellaceae</taxon>
        <taxon>Colletotrichum</taxon>
        <taxon>Colletotrichum acutatum species complex</taxon>
    </lineage>
</organism>
<dbReference type="Pfam" id="PF12796">
    <property type="entry name" value="Ank_2"/>
    <property type="match status" value="1"/>
</dbReference>
<dbReference type="PROSITE" id="PS50297">
    <property type="entry name" value="ANK_REP_REGION"/>
    <property type="match status" value="1"/>
</dbReference>
<evidence type="ECO:0008006" key="7">
    <source>
        <dbReference type="Google" id="ProtNLM"/>
    </source>
</evidence>
<feature type="domain" description="Nephrocystin 3-like N-terminal" evidence="4">
    <location>
        <begin position="105"/>
        <end position="262"/>
    </location>
</feature>
<proteinExistence type="predicted"/>